<dbReference type="Proteomes" id="UP000242520">
    <property type="component" value="Unassembled WGS sequence"/>
</dbReference>
<feature type="domain" description="HTH LytTR-type" evidence="5">
    <location>
        <begin position="134"/>
        <end position="205"/>
    </location>
</feature>
<keyword evidence="7" id="KW-1185">Reference proteome</keyword>
<dbReference type="PANTHER" id="PTHR37299:SF1">
    <property type="entry name" value="STAGE 0 SPORULATION PROTEIN A HOMOLOG"/>
    <property type="match status" value="1"/>
</dbReference>
<proteinExistence type="predicted"/>
<feature type="modified residue" description="4-aspartylphosphate" evidence="3">
    <location>
        <position position="51"/>
    </location>
</feature>
<dbReference type="AlphaFoldDB" id="A0A1M5RSH6"/>
<dbReference type="GO" id="GO:0000156">
    <property type="term" value="F:phosphorelay response regulator activity"/>
    <property type="evidence" value="ECO:0007669"/>
    <property type="project" value="InterPro"/>
</dbReference>
<dbReference type="InterPro" id="IPR011006">
    <property type="entry name" value="CheY-like_superfamily"/>
</dbReference>
<dbReference type="PROSITE" id="PS50110">
    <property type="entry name" value="RESPONSE_REGULATORY"/>
    <property type="match status" value="1"/>
</dbReference>
<gene>
    <name evidence="6" type="ORF">SAMN02744040_01501</name>
</gene>
<evidence type="ECO:0000313" key="7">
    <source>
        <dbReference type="Proteomes" id="UP000242520"/>
    </source>
</evidence>
<dbReference type="PANTHER" id="PTHR37299">
    <property type="entry name" value="TRANSCRIPTIONAL REGULATOR-RELATED"/>
    <property type="match status" value="1"/>
</dbReference>
<organism evidence="6 7">
    <name type="scientific">Tepidibacter thalassicus DSM 15285</name>
    <dbReference type="NCBI Taxonomy" id="1123350"/>
    <lineage>
        <taxon>Bacteria</taxon>
        <taxon>Bacillati</taxon>
        <taxon>Bacillota</taxon>
        <taxon>Clostridia</taxon>
        <taxon>Peptostreptococcales</taxon>
        <taxon>Peptostreptococcaceae</taxon>
        <taxon>Tepidibacter</taxon>
    </lineage>
</organism>
<dbReference type="SMART" id="SM00850">
    <property type="entry name" value="LytTR"/>
    <property type="match status" value="1"/>
</dbReference>
<evidence type="ECO:0000259" key="4">
    <source>
        <dbReference type="PROSITE" id="PS50110"/>
    </source>
</evidence>
<evidence type="ECO:0000256" key="3">
    <source>
        <dbReference type="PROSITE-ProRule" id="PRU00169"/>
    </source>
</evidence>
<protein>
    <recommendedName>
        <fullName evidence="1">Stage 0 sporulation protein A homolog</fullName>
    </recommendedName>
</protein>
<reference evidence="7" key="1">
    <citation type="submission" date="2016-11" db="EMBL/GenBank/DDBJ databases">
        <authorList>
            <person name="Varghese N."/>
            <person name="Submissions S."/>
        </authorList>
    </citation>
    <scope>NUCLEOTIDE SEQUENCE [LARGE SCALE GENOMIC DNA]</scope>
    <source>
        <strain evidence="7">DSM 15285</strain>
    </source>
</reference>
<sequence>MLVCDNDKVMRNHLVKCINSMKDIEFIKTTENGIQAVQNIKKGNFDILIIDVDIPYKNGIDAAREIFNINPDIYIIFVTAFKEYALDAFSIYSFDYILKPFNEKRLLKTLSKVIENIKLKKMVKRFLNNNKEKFIFRKSRKTYIVNLEDIIMFEKNGRTTKIYTKDLEQEFYESFYDIEKRLSVDFFRTHKSYIVNINKVKKIVPHTKTSYKIEFKNNNLKALLSKKNEIKFLNRLYLVKKDNCVI</sequence>
<dbReference type="GO" id="GO:0003677">
    <property type="term" value="F:DNA binding"/>
    <property type="evidence" value="ECO:0007669"/>
    <property type="project" value="InterPro"/>
</dbReference>
<evidence type="ECO:0000256" key="2">
    <source>
        <dbReference type="ARBA" id="ARBA00024867"/>
    </source>
</evidence>
<name>A0A1M5RSH6_9FIRM</name>
<evidence type="ECO:0000259" key="5">
    <source>
        <dbReference type="PROSITE" id="PS50930"/>
    </source>
</evidence>
<dbReference type="Pfam" id="PF00072">
    <property type="entry name" value="Response_reg"/>
    <property type="match status" value="1"/>
</dbReference>
<dbReference type="PROSITE" id="PS50930">
    <property type="entry name" value="HTH_LYTTR"/>
    <property type="match status" value="1"/>
</dbReference>
<evidence type="ECO:0000313" key="6">
    <source>
        <dbReference type="EMBL" id="SHH29196.1"/>
    </source>
</evidence>
<dbReference type="InterPro" id="IPR007492">
    <property type="entry name" value="LytTR_DNA-bd_dom"/>
</dbReference>
<dbReference type="InterPro" id="IPR001789">
    <property type="entry name" value="Sig_transdc_resp-reg_receiver"/>
</dbReference>
<dbReference type="Gene3D" id="2.40.50.1020">
    <property type="entry name" value="LytTr DNA-binding domain"/>
    <property type="match status" value="1"/>
</dbReference>
<dbReference type="SUPFAM" id="SSF52172">
    <property type="entry name" value="CheY-like"/>
    <property type="match status" value="1"/>
</dbReference>
<dbReference type="SMART" id="SM00448">
    <property type="entry name" value="REC"/>
    <property type="match status" value="1"/>
</dbReference>
<accession>A0A1M5RSH6</accession>
<dbReference type="EMBL" id="FQXH01000014">
    <property type="protein sequence ID" value="SHH29196.1"/>
    <property type="molecule type" value="Genomic_DNA"/>
</dbReference>
<dbReference type="STRING" id="1123350.SAMN02744040_01501"/>
<dbReference type="Gene3D" id="3.40.50.2300">
    <property type="match status" value="1"/>
</dbReference>
<comment type="function">
    <text evidence="2">May play the central regulatory role in sporulation. It may be an element of the effector pathway responsible for the activation of sporulation genes in response to nutritional stress. Spo0A may act in concert with spo0H (a sigma factor) to control the expression of some genes that are critical to the sporulation process.</text>
</comment>
<feature type="domain" description="Response regulatory" evidence="4">
    <location>
        <begin position="1"/>
        <end position="114"/>
    </location>
</feature>
<dbReference type="Pfam" id="PF04397">
    <property type="entry name" value="LytTR"/>
    <property type="match status" value="1"/>
</dbReference>
<dbReference type="InterPro" id="IPR046947">
    <property type="entry name" value="LytR-like"/>
</dbReference>
<keyword evidence="3" id="KW-0597">Phosphoprotein</keyword>
<evidence type="ECO:0000256" key="1">
    <source>
        <dbReference type="ARBA" id="ARBA00018672"/>
    </source>
</evidence>